<dbReference type="InterPro" id="IPR001667">
    <property type="entry name" value="DDH_dom"/>
</dbReference>
<feature type="domain" description="DDH" evidence="1">
    <location>
        <begin position="25"/>
        <end position="177"/>
    </location>
</feature>
<reference evidence="3 4" key="1">
    <citation type="submission" date="2019-09" db="EMBL/GenBank/DDBJ databases">
        <title>Genomes of family Cryomorphaceae.</title>
        <authorList>
            <person name="Bowman J.P."/>
        </authorList>
    </citation>
    <scope>NUCLEOTIDE SEQUENCE [LARGE SCALE GENOMIC DNA]</scope>
    <source>
        <strain evidence="3 4">LMG 25704</strain>
    </source>
</reference>
<evidence type="ECO:0000313" key="4">
    <source>
        <dbReference type="Proteomes" id="UP000468650"/>
    </source>
</evidence>
<dbReference type="Gene3D" id="3.10.310.30">
    <property type="match status" value="1"/>
</dbReference>
<evidence type="ECO:0000259" key="2">
    <source>
        <dbReference type="Pfam" id="PF02272"/>
    </source>
</evidence>
<dbReference type="GO" id="GO:0003676">
    <property type="term" value="F:nucleic acid binding"/>
    <property type="evidence" value="ECO:0007669"/>
    <property type="project" value="InterPro"/>
</dbReference>
<name>A0A6N6RKZ6_9FLAO</name>
<proteinExistence type="predicted"/>
<accession>A0A6N6RKZ6</accession>
<gene>
    <name evidence="3" type="ORF">F8C67_00050</name>
</gene>
<protein>
    <submittedName>
        <fullName evidence="3">Bifunctional oligoribonuclease/PAP phosphatase NrnA</fullName>
    </submittedName>
</protein>
<dbReference type="PANTHER" id="PTHR47618:SF1">
    <property type="entry name" value="BIFUNCTIONAL OLIGORIBONUCLEASE AND PAP PHOSPHATASE NRNA"/>
    <property type="match status" value="1"/>
</dbReference>
<dbReference type="InterPro" id="IPR003156">
    <property type="entry name" value="DHHA1_dom"/>
</dbReference>
<dbReference type="OrthoDB" id="9803668at2"/>
<evidence type="ECO:0000313" key="3">
    <source>
        <dbReference type="EMBL" id="KAB2814157.1"/>
    </source>
</evidence>
<dbReference type="InterPro" id="IPR038763">
    <property type="entry name" value="DHH_sf"/>
</dbReference>
<sequence length="340" mass="37649">MPSNIEHTRILQLNDLREFLSGSRNIVITNHINPDGDAMGSALGLQHFLKGRGHDVRVVAPNEPPPFLRWLPGYDDVIMADVQAELAQNAFEEADVIFVLDYNAIHRGGEAIQNWIQASKARKVMIDHHREPDSWPDDMYSDTAKGSTAEMVFDLIQWWDGDKELSSDIANSLYVGIVTDSGSFRFPSTTPATHRAAARLLEAGADPSNIHDKVYDVNTRSRLKLLGIMLDNMEVLEDKGIAILHLTAPIMQQCNYTKGDSEGFVNYGLSLKGIRVSVFFREDGDRTKCSFRSKGDVDVNTFARNHFNGGGHLNAAGGIFDGSATQAIQHLKKALESDNL</sequence>
<comment type="caution">
    <text evidence="3">The sequence shown here is derived from an EMBL/GenBank/DDBJ whole genome shotgun (WGS) entry which is preliminary data.</text>
</comment>
<dbReference type="Gene3D" id="3.90.1640.10">
    <property type="entry name" value="inorganic pyrophosphatase (n-terminal core)"/>
    <property type="match status" value="1"/>
</dbReference>
<dbReference type="Pfam" id="PF01368">
    <property type="entry name" value="DHH"/>
    <property type="match status" value="1"/>
</dbReference>
<dbReference type="SUPFAM" id="SSF64182">
    <property type="entry name" value="DHH phosphoesterases"/>
    <property type="match status" value="1"/>
</dbReference>
<dbReference type="PANTHER" id="PTHR47618">
    <property type="entry name" value="BIFUNCTIONAL OLIGORIBONUCLEASE AND PAP PHOSPHATASE NRNA"/>
    <property type="match status" value="1"/>
</dbReference>
<dbReference type="EMBL" id="WBVO01000001">
    <property type="protein sequence ID" value="KAB2814157.1"/>
    <property type="molecule type" value="Genomic_DNA"/>
</dbReference>
<dbReference type="AlphaFoldDB" id="A0A6N6RKZ6"/>
<evidence type="ECO:0000259" key="1">
    <source>
        <dbReference type="Pfam" id="PF01368"/>
    </source>
</evidence>
<dbReference type="InterPro" id="IPR051319">
    <property type="entry name" value="Oligoribo/pAp-PDE_c-di-AMP_PDE"/>
</dbReference>
<dbReference type="Proteomes" id="UP000468650">
    <property type="component" value="Unassembled WGS sequence"/>
</dbReference>
<organism evidence="3 4">
    <name type="scientific">Phaeocystidibacter luteus</name>
    <dbReference type="NCBI Taxonomy" id="911197"/>
    <lineage>
        <taxon>Bacteria</taxon>
        <taxon>Pseudomonadati</taxon>
        <taxon>Bacteroidota</taxon>
        <taxon>Flavobacteriia</taxon>
        <taxon>Flavobacteriales</taxon>
        <taxon>Phaeocystidibacteraceae</taxon>
        <taxon>Phaeocystidibacter</taxon>
    </lineage>
</organism>
<dbReference type="Pfam" id="PF02272">
    <property type="entry name" value="DHHA1"/>
    <property type="match status" value="1"/>
</dbReference>
<feature type="domain" description="DHHA1" evidence="2">
    <location>
        <begin position="254"/>
        <end position="336"/>
    </location>
</feature>
<dbReference type="RefSeq" id="WP_151665738.1">
    <property type="nucleotide sequence ID" value="NZ_WBVO01000001.1"/>
</dbReference>
<keyword evidence="4" id="KW-1185">Reference proteome</keyword>